<dbReference type="STRING" id="56216.A0A1A6HBL2"/>
<comment type="caution">
    <text evidence="1">The sequence shown here is derived from an EMBL/GenBank/DDBJ whole genome shotgun (WGS) entry which is preliminary data.</text>
</comment>
<organism evidence="1 2">
    <name type="scientific">Neotoma lepida</name>
    <name type="common">Desert woodrat</name>
    <dbReference type="NCBI Taxonomy" id="56216"/>
    <lineage>
        <taxon>Eukaryota</taxon>
        <taxon>Metazoa</taxon>
        <taxon>Chordata</taxon>
        <taxon>Craniata</taxon>
        <taxon>Vertebrata</taxon>
        <taxon>Euteleostomi</taxon>
        <taxon>Mammalia</taxon>
        <taxon>Eutheria</taxon>
        <taxon>Euarchontoglires</taxon>
        <taxon>Glires</taxon>
        <taxon>Rodentia</taxon>
        <taxon>Myomorpha</taxon>
        <taxon>Muroidea</taxon>
        <taxon>Cricetidae</taxon>
        <taxon>Neotominae</taxon>
        <taxon>Neotoma</taxon>
    </lineage>
</organism>
<evidence type="ECO:0000313" key="1">
    <source>
        <dbReference type="EMBL" id="OBS75684.1"/>
    </source>
</evidence>
<dbReference type="Proteomes" id="UP000092124">
    <property type="component" value="Unassembled WGS sequence"/>
</dbReference>
<reference evidence="1 2" key="1">
    <citation type="submission" date="2016-06" db="EMBL/GenBank/DDBJ databases">
        <title>The Draft Genome Sequence and Annotation of the Desert Woodrat Neotoma lepida.</title>
        <authorList>
            <person name="Campbell M."/>
            <person name="Oakeson K.F."/>
            <person name="Yandell M."/>
            <person name="Halpert J.R."/>
            <person name="Dearing D."/>
        </authorList>
    </citation>
    <scope>NUCLEOTIDE SEQUENCE [LARGE SCALE GENOMIC DNA]</scope>
    <source>
        <strain evidence="1">417</strain>
        <tissue evidence="1">Liver</tissue>
    </source>
</reference>
<feature type="non-terminal residue" evidence="1">
    <location>
        <position position="1"/>
    </location>
</feature>
<feature type="non-terminal residue" evidence="1">
    <location>
        <position position="92"/>
    </location>
</feature>
<gene>
    <name evidence="1" type="ORF">A6R68_17864</name>
</gene>
<accession>A0A1A6HBL2</accession>
<name>A0A1A6HBL2_NEOLE</name>
<dbReference type="EMBL" id="LZPO01035738">
    <property type="protein sequence ID" value="OBS75684.1"/>
    <property type="molecule type" value="Genomic_DNA"/>
</dbReference>
<dbReference type="AlphaFoldDB" id="A0A1A6HBL2"/>
<keyword evidence="2" id="KW-1185">Reference proteome</keyword>
<proteinExistence type="predicted"/>
<evidence type="ECO:0000313" key="2">
    <source>
        <dbReference type="Proteomes" id="UP000092124"/>
    </source>
</evidence>
<protein>
    <submittedName>
        <fullName evidence="1">Uncharacterized protein</fullName>
    </submittedName>
</protein>
<sequence length="92" mass="10580">KHRYRWPGSSHHHTRWCPLSNDVTGNVSSNLSEVWVSPGILAHSECQSPEPCSTHYHNSHGHDFNSTCNYNSHPNDFIWIHKYSHLNPAHSL</sequence>
<dbReference type="OrthoDB" id="9809784at2759"/>